<reference evidence="1 2" key="1">
    <citation type="journal article" date="2018" name="Nat. Biotechnol.">
        <title>A standardized bacterial taxonomy based on genome phylogeny substantially revises the tree of life.</title>
        <authorList>
            <person name="Parks D.H."/>
            <person name="Chuvochina M."/>
            <person name="Waite D.W."/>
            <person name="Rinke C."/>
            <person name="Skarshewski A."/>
            <person name="Chaumeil P.A."/>
            <person name="Hugenholtz P."/>
        </authorList>
    </citation>
    <scope>NUCLEOTIDE SEQUENCE [LARGE SCALE GENOMIC DNA]</scope>
    <source>
        <strain evidence="1">UBA9881</strain>
    </source>
</reference>
<evidence type="ECO:0000313" key="1">
    <source>
        <dbReference type="EMBL" id="HCW67638.1"/>
    </source>
</evidence>
<evidence type="ECO:0000313" key="2">
    <source>
        <dbReference type="Proteomes" id="UP000264179"/>
    </source>
</evidence>
<organism evidence="1 2">
    <name type="scientific">Thalassospira lucentensis</name>
    <dbReference type="NCBI Taxonomy" id="168935"/>
    <lineage>
        <taxon>Bacteria</taxon>
        <taxon>Pseudomonadati</taxon>
        <taxon>Pseudomonadota</taxon>
        <taxon>Alphaproteobacteria</taxon>
        <taxon>Rhodospirillales</taxon>
        <taxon>Thalassospiraceae</taxon>
        <taxon>Thalassospira</taxon>
    </lineage>
</organism>
<dbReference type="Proteomes" id="UP000264179">
    <property type="component" value="Unassembled WGS sequence"/>
</dbReference>
<protein>
    <submittedName>
        <fullName evidence="1">Uncharacterized protein</fullName>
    </submittedName>
</protein>
<gene>
    <name evidence="1" type="ORF">DHR80_10635</name>
</gene>
<proteinExistence type="predicted"/>
<accession>A0A3D5NAF8</accession>
<comment type="caution">
    <text evidence="1">The sequence shown here is derived from an EMBL/GenBank/DDBJ whole genome shotgun (WGS) entry which is preliminary data.</text>
</comment>
<sequence>MPVAGGCYRQDQQGGLCLGDTRNLGEIPMPDIVLVDGSSNDRDKVGAISLLRMLTTYDANIRMRTCDLKSNNVKPTMRLMHGEETSII</sequence>
<name>A0A3D5NAF8_9PROT</name>
<dbReference type="EMBL" id="DPOP01000089">
    <property type="protein sequence ID" value="HCW67638.1"/>
    <property type="molecule type" value="Genomic_DNA"/>
</dbReference>
<dbReference type="AlphaFoldDB" id="A0A3D5NAF8"/>